<evidence type="ECO:0000313" key="2">
    <source>
        <dbReference type="Proteomes" id="UP000094769"/>
    </source>
</evidence>
<protein>
    <submittedName>
        <fullName evidence="1">Uncharacterized protein</fullName>
    </submittedName>
</protein>
<dbReference type="Proteomes" id="UP000094769">
    <property type="component" value="Unassembled WGS sequence"/>
</dbReference>
<dbReference type="AlphaFoldDB" id="A0A7Z0VKD2"/>
<keyword evidence="2" id="KW-1185">Reference proteome</keyword>
<dbReference type="EMBL" id="MARB01000016">
    <property type="protein sequence ID" value="ODJ86916.1"/>
    <property type="molecule type" value="Genomic_DNA"/>
</dbReference>
<reference evidence="1 2" key="1">
    <citation type="submission" date="2016-06" db="EMBL/GenBank/DDBJ databases">
        <title>Genome sequence of endosymbiont of Candidatus Endolucinida thiodiazotropha.</title>
        <authorList>
            <person name="Poehlein A."/>
            <person name="Koenig S."/>
            <person name="Heiden S.E."/>
            <person name="Thuermer A."/>
            <person name="Voget S."/>
            <person name="Daniel R."/>
            <person name="Markert S."/>
            <person name="Gros O."/>
            <person name="Schweder T."/>
        </authorList>
    </citation>
    <scope>NUCLEOTIDE SEQUENCE [LARGE SCALE GENOMIC DNA]</scope>
    <source>
        <strain evidence="1 2">COS</strain>
    </source>
</reference>
<sequence>MFNYYTFEGPIISLDDNSGILTLAGLTVRDKIRYTFLINREMEGTRTGDDGSTYTYDNDRLRVYFYTHLVNGSRIHTLNQFDSQHKDSFVTYNRGFESDRRFDLLSGSKKHYVNIWGVSINDWPNGSTLHGLECVYDNIGRRSVISSKLSLVSISDLYSHPVGNETTPYNGVDLLQQYFRC</sequence>
<proteinExistence type="predicted"/>
<gene>
    <name evidence="1" type="ORF">CODIS_28740</name>
</gene>
<comment type="caution">
    <text evidence="1">The sequence shown here is derived from an EMBL/GenBank/DDBJ whole genome shotgun (WGS) entry which is preliminary data.</text>
</comment>
<accession>A0A7Z0VKD2</accession>
<evidence type="ECO:0000313" key="1">
    <source>
        <dbReference type="EMBL" id="ODJ86916.1"/>
    </source>
</evidence>
<organism evidence="1 2">
    <name type="scientific">Candidatus Thiodiazotropha endolucinida</name>
    <dbReference type="NCBI Taxonomy" id="1655433"/>
    <lineage>
        <taxon>Bacteria</taxon>
        <taxon>Pseudomonadati</taxon>
        <taxon>Pseudomonadota</taxon>
        <taxon>Gammaproteobacteria</taxon>
        <taxon>Chromatiales</taxon>
        <taxon>Sedimenticolaceae</taxon>
        <taxon>Candidatus Thiodiazotropha</taxon>
    </lineage>
</organism>
<name>A0A7Z0VKD2_9GAMM</name>